<evidence type="ECO:0000313" key="2">
    <source>
        <dbReference type="Proteomes" id="UP000286561"/>
    </source>
</evidence>
<dbReference type="RefSeq" id="WP_118329819.1">
    <property type="nucleotide sequence ID" value="NZ_QSEP01000172.1"/>
</dbReference>
<dbReference type="EMBL" id="QSEP01000172">
    <property type="protein sequence ID" value="RGZ77182.1"/>
    <property type="molecule type" value="Genomic_DNA"/>
</dbReference>
<dbReference type="Proteomes" id="UP000286561">
    <property type="component" value="Unassembled WGS sequence"/>
</dbReference>
<protein>
    <submittedName>
        <fullName evidence="1">Uncharacterized protein</fullName>
    </submittedName>
</protein>
<name>A0A413PMC9_9FIRM</name>
<proteinExistence type="predicted"/>
<dbReference type="AlphaFoldDB" id="A0A413PMC9"/>
<comment type="caution">
    <text evidence="1">The sequence shown here is derived from an EMBL/GenBank/DDBJ whole genome shotgun (WGS) entry which is preliminary data.</text>
</comment>
<organism evidence="1 2">
    <name type="scientific">Anaerobutyricum hallii</name>
    <dbReference type="NCBI Taxonomy" id="39488"/>
    <lineage>
        <taxon>Bacteria</taxon>
        <taxon>Bacillati</taxon>
        <taxon>Bacillota</taxon>
        <taxon>Clostridia</taxon>
        <taxon>Lachnospirales</taxon>
        <taxon>Lachnospiraceae</taxon>
        <taxon>Anaerobutyricum</taxon>
    </lineage>
</organism>
<reference evidence="1 2" key="1">
    <citation type="submission" date="2018-08" db="EMBL/GenBank/DDBJ databases">
        <title>A genome reference for cultivated species of the human gut microbiota.</title>
        <authorList>
            <person name="Zou Y."/>
            <person name="Xue W."/>
            <person name="Luo G."/>
        </authorList>
    </citation>
    <scope>NUCLEOTIDE SEQUENCE [LARGE SCALE GENOMIC DNA]</scope>
    <source>
        <strain evidence="1 2">AM48-23BH</strain>
    </source>
</reference>
<sequence length="397" mass="47013">MFKTLNLNQYNNIEISALKLFRENPEVMREYDIQDEYELHNLLKKICPKDMDISFKRMPNIEFGKADRDKQVMDLLLEMAPVTNTDLADAYEKQFGVLASTVLANYFKKIYKYFFNGVYKIDAPRLSEIMVDKLSKCLDKEFYLLADIRKVYNTIFPNADPNMLNPFTIKELGFRVYSNYAVSNKYTSAVEYFRTILTAQDLIDASQFPEGMLTIIAYMSEVYRLKACYEIIEYRPQKYINIRKLCSVGMGSHVIKDYCKSVYAYSVPTYFTIHSLHRIGFEHELDDLGFEEWFYSSILVEDKEHFCYRRVGKNRLFKKGQGEVYLADFIEWIIYSKDTLSMDVYDLSDELLNEYNISIETFKLVEATKENSLYYDRITEKSTQIMKYILMKSRRKK</sequence>
<gene>
    <name evidence="1" type="ORF">DW972_14780</name>
</gene>
<evidence type="ECO:0000313" key="1">
    <source>
        <dbReference type="EMBL" id="RGZ77182.1"/>
    </source>
</evidence>
<accession>A0A413PMC9</accession>